<protein>
    <recommendedName>
        <fullName evidence="2">NB-ARC domain-containing protein</fullName>
    </recommendedName>
</protein>
<sequence length="128" mass="14763">MGDVPVNYVPRLANQVAHRLAKNSLTCFLDRSWERTKEDIINGLEKAEVSKIVLVGGAGMGKTWMAREIIDHEELWYETLWVYVTEKYDINLFYKDIARQLSLSSIAEEWEHEGENSDRGTRTSKNVS</sequence>
<dbReference type="InterPro" id="IPR027417">
    <property type="entry name" value="P-loop_NTPase"/>
</dbReference>
<evidence type="ECO:0000259" key="2">
    <source>
        <dbReference type="Pfam" id="PF00931"/>
    </source>
</evidence>
<organism evidence="3 4">
    <name type="scientific">Dipteronia sinensis</name>
    <dbReference type="NCBI Taxonomy" id="43782"/>
    <lineage>
        <taxon>Eukaryota</taxon>
        <taxon>Viridiplantae</taxon>
        <taxon>Streptophyta</taxon>
        <taxon>Embryophyta</taxon>
        <taxon>Tracheophyta</taxon>
        <taxon>Spermatophyta</taxon>
        <taxon>Magnoliopsida</taxon>
        <taxon>eudicotyledons</taxon>
        <taxon>Gunneridae</taxon>
        <taxon>Pentapetalae</taxon>
        <taxon>rosids</taxon>
        <taxon>malvids</taxon>
        <taxon>Sapindales</taxon>
        <taxon>Sapindaceae</taxon>
        <taxon>Hippocastanoideae</taxon>
        <taxon>Acereae</taxon>
        <taxon>Dipteronia</taxon>
    </lineage>
</organism>
<name>A0AAE0A2Q2_9ROSI</name>
<dbReference type="Proteomes" id="UP001281410">
    <property type="component" value="Unassembled WGS sequence"/>
</dbReference>
<dbReference type="EMBL" id="JANJYJ010000007">
    <property type="protein sequence ID" value="KAK3199139.1"/>
    <property type="molecule type" value="Genomic_DNA"/>
</dbReference>
<reference evidence="3" key="1">
    <citation type="journal article" date="2023" name="Plant J.">
        <title>Genome sequences and population genomics provide insights into the demographic history, inbreeding, and mutation load of two 'living fossil' tree species of Dipteronia.</title>
        <authorList>
            <person name="Feng Y."/>
            <person name="Comes H.P."/>
            <person name="Chen J."/>
            <person name="Zhu S."/>
            <person name="Lu R."/>
            <person name="Zhang X."/>
            <person name="Li P."/>
            <person name="Qiu J."/>
            <person name="Olsen K.M."/>
            <person name="Qiu Y."/>
        </authorList>
    </citation>
    <scope>NUCLEOTIDE SEQUENCE</scope>
    <source>
        <strain evidence="3">NBL</strain>
    </source>
</reference>
<dbReference type="AlphaFoldDB" id="A0AAE0A2Q2"/>
<proteinExistence type="predicted"/>
<gene>
    <name evidence="3" type="ORF">Dsin_022554</name>
</gene>
<feature type="region of interest" description="Disordered" evidence="1">
    <location>
        <begin position="109"/>
        <end position="128"/>
    </location>
</feature>
<comment type="caution">
    <text evidence="3">The sequence shown here is derived from an EMBL/GenBank/DDBJ whole genome shotgun (WGS) entry which is preliminary data.</text>
</comment>
<evidence type="ECO:0000313" key="4">
    <source>
        <dbReference type="Proteomes" id="UP001281410"/>
    </source>
</evidence>
<dbReference type="Pfam" id="PF00931">
    <property type="entry name" value="NB-ARC"/>
    <property type="match status" value="1"/>
</dbReference>
<dbReference type="InterPro" id="IPR002182">
    <property type="entry name" value="NB-ARC"/>
</dbReference>
<evidence type="ECO:0000256" key="1">
    <source>
        <dbReference type="SAM" id="MobiDB-lite"/>
    </source>
</evidence>
<feature type="domain" description="NB-ARC" evidence="2">
    <location>
        <begin position="34"/>
        <end position="112"/>
    </location>
</feature>
<dbReference type="Gene3D" id="3.40.50.300">
    <property type="entry name" value="P-loop containing nucleotide triphosphate hydrolases"/>
    <property type="match status" value="1"/>
</dbReference>
<dbReference type="SUPFAM" id="SSF52540">
    <property type="entry name" value="P-loop containing nucleoside triphosphate hydrolases"/>
    <property type="match status" value="1"/>
</dbReference>
<evidence type="ECO:0000313" key="3">
    <source>
        <dbReference type="EMBL" id="KAK3199139.1"/>
    </source>
</evidence>
<dbReference type="GO" id="GO:0043531">
    <property type="term" value="F:ADP binding"/>
    <property type="evidence" value="ECO:0007669"/>
    <property type="project" value="InterPro"/>
</dbReference>
<accession>A0AAE0A2Q2</accession>
<keyword evidence="4" id="KW-1185">Reference proteome</keyword>